<evidence type="ECO:0000256" key="12">
    <source>
        <dbReference type="ARBA" id="ARBA00032593"/>
    </source>
</evidence>
<name>A0A2K9DWM2_9MICO</name>
<comment type="subunit">
    <text evidence="3">Homodimer.</text>
</comment>
<keyword evidence="11" id="KW-0464">Manganese</keyword>
<dbReference type="InterPro" id="IPR008988">
    <property type="entry name" value="Transcriptional_repressor_C"/>
</dbReference>
<dbReference type="Gene3D" id="1.10.10.10">
    <property type="entry name" value="Winged helix-like DNA-binding domain superfamily/Winged helix DNA-binding domain"/>
    <property type="match status" value="1"/>
</dbReference>
<dbReference type="InterPro" id="IPR007167">
    <property type="entry name" value="Fe-transptr_FeoA-like"/>
</dbReference>
<evidence type="ECO:0000256" key="2">
    <source>
        <dbReference type="ARBA" id="ARBA00007871"/>
    </source>
</evidence>
<evidence type="ECO:0000313" key="14">
    <source>
        <dbReference type="EMBL" id="AUG29003.1"/>
    </source>
</evidence>
<keyword evidence="5" id="KW-0678">Repressor</keyword>
<keyword evidence="10" id="KW-0804">Transcription</keyword>
<sequence>MTGMSKPVVSRMAEDYLTLIWKAHEWPGTSASTTEMAAALGVTASTVSANLKKLARDGLIAYEPYGSIALSDAGRTVAVEIVRRHRIIETYLTERLGLTWDQVHDEANRLEHAVSDLVLDRMDEVLGHPTFDPHGDPIPARDGSVATVDSRLLTQVATGERVTVIRISDRHADVLRYLTDKRIALGTTLTVIHHSLAAGALVVTIGDDRRELTAEAAAHVRVVPADGGETEERDRPR</sequence>
<dbReference type="GO" id="GO:0005737">
    <property type="term" value="C:cytoplasm"/>
    <property type="evidence" value="ECO:0007669"/>
    <property type="project" value="UniProtKB-SubCell"/>
</dbReference>
<evidence type="ECO:0000256" key="8">
    <source>
        <dbReference type="ARBA" id="ARBA00023125"/>
    </source>
</evidence>
<evidence type="ECO:0000313" key="15">
    <source>
        <dbReference type="Proteomes" id="UP000233276"/>
    </source>
</evidence>
<dbReference type="SUPFAM" id="SSF47979">
    <property type="entry name" value="Iron-dependent repressor protein, dimerization domain"/>
    <property type="match status" value="1"/>
</dbReference>
<dbReference type="FunFam" id="1.10.60.10:FF:000004">
    <property type="entry name" value="DtxR family transcriptional regulator"/>
    <property type="match status" value="1"/>
</dbReference>
<gene>
    <name evidence="14" type="ORF">CXR34_05635</name>
</gene>
<feature type="domain" description="HTH dtxR-type" evidence="13">
    <location>
        <begin position="1"/>
        <end position="71"/>
    </location>
</feature>
<dbReference type="InterPro" id="IPR001367">
    <property type="entry name" value="Fe_dep_repressor"/>
</dbReference>
<dbReference type="GO" id="GO:0046914">
    <property type="term" value="F:transition metal ion binding"/>
    <property type="evidence" value="ECO:0007669"/>
    <property type="project" value="InterPro"/>
</dbReference>
<dbReference type="KEGG" id="mhos:CXR34_05635"/>
<dbReference type="InterPro" id="IPR050536">
    <property type="entry name" value="DtxR_MntR_Metal-Reg"/>
</dbReference>
<evidence type="ECO:0000256" key="10">
    <source>
        <dbReference type="ARBA" id="ARBA00023163"/>
    </source>
</evidence>
<dbReference type="InterPro" id="IPR036390">
    <property type="entry name" value="WH_DNA-bd_sf"/>
</dbReference>
<protein>
    <recommendedName>
        <fullName evidence="12">Manganese transport regulator</fullName>
    </recommendedName>
</protein>
<dbReference type="SMART" id="SM00529">
    <property type="entry name" value="HTH_DTXR"/>
    <property type="match status" value="1"/>
</dbReference>
<dbReference type="Gene3D" id="1.10.60.10">
    <property type="entry name" value="Iron dependent repressor, metal binding and dimerisation domain"/>
    <property type="match status" value="1"/>
</dbReference>
<dbReference type="PANTHER" id="PTHR33238">
    <property type="entry name" value="IRON (METAL) DEPENDENT REPRESSOR, DTXR FAMILY"/>
    <property type="match status" value="1"/>
</dbReference>
<dbReference type="SMART" id="SM00899">
    <property type="entry name" value="FeoA"/>
    <property type="match status" value="1"/>
</dbReference>
<evidence type="ECO:0000256" key="4">
    <source>
        <dbReference type="ARBA" id="ARBA00022490"/>
    </source>
</evidence>
<dbReference type="PROSITE" id="PS50944">
    <property type="entry name" value="HTH_DTXR"/>
    <property type="match status" value="1"/>
</dbReference>
<dbReference type="AlphaFoldDB" id="A0A2K9DWM2"/>
<keyword evidence="4" id="KW-0963">Cytoplasm</keyword>
<dbReference type="GO" id="GO:0003677">
    <property type="term" value="F:DNA binding"/>
    <property type="evidence" value="ECO:0007669"/>
    <property type="project" value="UniProtKB-KW"/>
</dbReference>
<keyword evidence="7" id="KW-0805">Transcription regulation</keyword>
<proteinExistence type="inferred from homology"/>
<dbReference type="Pfam" id="PF01325">
    <property type="entry name" value="Fe_dep_repress"/>
    <property type="match status" value="1"/>
</dbReference>
<dbReference type="Proteomes" id="UP000233276">
    <property type="component" value="Chromosome"/>
</dbReference>
<keyword evidence="6" id="KW-0408">Iron</keyword>
<dbReference type="SUPFAM" id="SSF46785">
    <property type="entry name" value="Winged helix' DNA-binding domain"/>
    <property type="match status" value="1"/>
</dbReference>
<dbReference type="GO" id="GO:0045892">
    <property type="term" value="P:negative regulation of DNA-templated transcription"/>
    <property type="evidence" value="ECO:0007669"/>
    <property type="project" value="TreeGrafter"/>
</dbReference>
<evidence type="ECO:0000256" key="5">
    <source>
        <dbReference type="ARBA" id="ARBA00022491"/>
    </source>
</evidence>
<dbReference type="Gene3D" id="2.30.30.90">
    <property type="match status" value="1"/>
</dbReference>
<dbReference type="Pfam" id="PF02742">
    <property type="entry name" value="Fe_dep_repr_C"/>
    <property type="match status" value="1"/>
</dbReference>
<evidence type="ECO:0000256" key="11">
    <source>
        <dbReference type="ARBA" id="ARBA00023211"/>
    </source>
</evidence>
<reference evidence="14 15" key="1">
    <citation type="submission" date="2017-12" db="EMBL/GenBank/DDBJ databases">
        <title>Isolation and characterization of estrogens degradatiion strain Microbacterium hominis SJTG1.</title>
        <authorList>
            <person name="Xiong W."/>
            <person name="Yin C."/>
            <person name="Zheng D."/>
            <person name="Liang R."/>
        </authorList>
    </citation>
    <scope>NUCLEOTIDE SEQUENCE [LARGE SCALE GENOMIC DNA]</scope>
    <source>
        <strain evidence="14 15">SJTG1</strain>
    </source>
</reference>
<dbReference type="InterPro" id="IPR036388">
    <property type="entry name" value="WH-like_DNA-bd_sf"/>
</dbReference>
<dbReference type="InterPro" id="IPR038157">
    <property type="entry name" value="FeoA_core_dom"/>
</dbReference>
<comment type="subcellular location">
    <subcellularLocation>
        <location evidence="1">Cytoplasm</location>
    </subcellularLocation>
</comment>
<evidence type="ECO:0000256" key="1">
    <source>
        <dbReference type="ARBA" id="ARBA00004496"/>
    </source>
</evidence>
<dbReference type="PANTHER" id="PTHR33238:SF11">
    <property type="entry name" value="TRANSCRIPTIONAL REGULATOR MNTR"/>
    <property type="match status" value="1"/>
</dbReference>
<dbReference type="InterPro" id="IPR022687">
    <property type="entry name" value="HTH_DTXR"/>
</dbReference>
<dbReference type="InterPro" id="IPR036421">
    <property type="entry name" value="Fe_dep_repressor_sf"/>
</dbReference>
<dbReference type="InterPro" id="IPR022689">
    <property type="entry name" value="Iron_dep_repressor"/>
</dbReference>
<dbReference type="Pfam" id="PF04023">
    <property type="entry name" value="FeoA"/>
    <property type="match status" value="1"/>
</dbReference>
<dbReference type="SUPFAM" id="SSF50037">
    <property type="entry name" value="C-terminal domain of transcriptional repressors"/>
    <property type="match status" value="1"/>
</dbReference>
<comment type="similarity">
    <text evidence="2">Belongs to the DtxR/MntR family.</text>
</comment>
<keyword evidence="9" id="KW-0010">Activator</keyword>
<evidence type="ECO:0000256" key="6">
    <source>
        <dbReference type="ARBA" id="ARBA00023004"/>
    </source>
</evidence>
<accession>A0A2K9DWM2</accession>
<dbReference type="GO" id="GO:0046983">
    <property type="term" value="F:protein dimerization activity"/>
    <property type="evidence" value="ECO:0007669"/>
    <property type="project" value="InterPro"/>
</dbReference>
<evidence type="ECO:0000256" key="9">
    <source>
        <dbReference type="ARBA" id="ARBA00023159"/>
    </source>
</evidence>
<evidence type="ECO:0000256" key="3">
    <source>
        <dbReference type="ARBA" id="ARBA00011738"/>
    </source>
</evidence>
<evidence type="ECO:0000256" key="7">
    <source>
        <dbReference type="ARBA" id="ARBA00023015"/>
    </source>
</evidence>
<dbReference type="GO" id="GO:0003700">
    <property type="term" value="F:DNA-binding transcription factor activity"/>
    <property type="evidence" value="ECO:0007669"/>
    <property type="project" value="InterPro"/>
</dbReference>
<dbReference type="EMBL" id="CP025299">
    <property type="protein sequence ID" value="AUG29003.1"/>
    <property type="molecule type" value="Genomic_DNA"/>
</dbReference>
<keyword evidence="8" id="KW-0238">DNA-binding</keyword>
<evidence type="ECO:0000259" key="13">
    <source>
        <dbReference type="PROSITE" id="PS50944"/>
    </source>
</evidence>
<organism evidence="14 15">
    <name type="scientific">Microbacterium hominis</name>
    <dbReference type="NCBI Taxonomy" id="162426"/>
    <lineage>
        <taxon>Bacteria</taxon>
        <taxon>Bacillati</taxon>
        <taxon>Actinomycetota</taxon>
        <taxon>Actinomycetes</taxon>
        <taxon>Micrococcales</taxon>
        <taxon>Microbacteriaceae</taxon>
        <taxon>Microbacterium</taxon>
    </lineage>
</organism>